<name>A0A495AB74_9MICC</name>
<comment type="caution">
    <text evidence="1">The sequence shown here is derived from an EMBL/GenBank/DDBJ whole genome shotgun (WGS) entry which is preliminary data.</text>
</comment>
<reference evidence="1 2" key="1">
    <citation type="submission" date="2018-10" db="EMBL/GenBank/DDBJ databases">
        <title>Kocuria tytouropygialis sp. nov., isolated from the uropygial gland of an American barn owl (Tyto furcata).</title>
        <authorList>
            <person name="Braun M.S."/>
            <person name="Wang E."/>
            <person name="Zimmermann S."/>
            <person name="Wagner H."/>
            <person name="Wink M."/>
        </authorList>
    </citation>
    <scope>NUCLEOTIDE SEQUENCE [LARGE SCALE GENOMIC DNA]</scope>
    <source>
        <strain evidence="1 2">442</strain>
    </source>
</reference>
<dbReference type="Proteomes" id="UP000249516">
    <property type="component" value="Unassembled WGS sequence"/>
</dbReference>
<protein>
    <recommendedName>
        <fullName evidence="3">TetR family transcriptional regulator</fullName>
    </recommendedName>
</protein>
<evidence type="ECO:0008006" key="3">
    <source>
        <dbReference type="Google" id="ProtNLM"/>
    </source>
</evidence>
<keyword evidence="2" id="KW-1185">Reference proteome</keyword>
<evidence type="ECO:0000313" key="1">
    <source>
        <dbReference type="EMBL" id="RKQ36730.1"/>
    </source>
</evidence>
<dbReference type="Gene3D" id="1.10.357.10">
    <property type="entry name" value="Tetracycline Repressor, domain 2"/>
    <property type="match status" value="1"/>
</dbReference>
<accession>A0A495AB74</accession>
<dbReference type="EMBL" id="PNJG02000001">
    <property type="protein sequence ID" value="RKQ36730.1"/>
    <property type="molecule type" value="Genomic_DNA"/>
</dbReference>
<dbReference type="AlphaFoldDB" id="A0A495AB74"/>
<gene>
    <name evidence="1" type="ORF">C1C97_003650</name>
</gene>
<proteinExistence type="predicted"/>
<sequence>MADRQAVTPWTLAEVAPVVGLSAAGIVKRFGSRQGVLLALSRRWIATIPQTPNGDLLPVEELRGWVAERFAPPHGNAQGLSQLIDDLVDEDLRRLLAEGWGLERAYLKALLGRCDLPGVKNPGVCAAILFDALNGAALRAAAEGSADLVSQTLDNLLEQWT</sequence>
<organism evidence="1 2">
    <name type="scientific">Kocuria tytonis</name>
    <dbReference type="NCBI Taxonomy" id="2054280"/>
    <lineage>
        <taxon>Bacteria</taxon>
        <taxon>Bacillati</taxon>
        <taxon>Actinomycetota</taxon>
        <taxon>Actinomycetes</taxon>
        <taxon>Micrococcales</taxon>
        <taxon>Micrococcaceae</taxon>
        <taxon>Kocuria</taxon>
    </lineage>
</organism>
<evidence type="ECO:0000313" key="2">
    <source>
        <dbReference type="Proteomes" id="UP000249516"/>
    </source>
</evidence>